<gene>
    <name evidence="1" type="ORF">BFG04_03900</name>
</gene>
<protein>
    <recommendedName>
        <fullName evidence="3">Phage protein</fullName>
    </recommendedName>
</protein>
<evidence type="ECO:0008006" key="3">
    <source>
        <dbReference type="Google" id="ProtNLM"/>
    </source>
</evidence>
<dbReference type="RefSeq" id="WP_078415522.1">
    <property type="nucleotide sequence ID" value="NZ_MCRK01000036.1"/>
</dbReference>
<proteinExistence type="predicted"/>
<dbReference type="EMBL" id="MCRK01000036">
    <property type="protein sequence ID" value="OPA77247.1"/>
    <property type="molecule type" value="Genomic_DNA"/>
</dbReference>
<dbReference type="AlphaFoldDB" id="A0AAX0L9J7"/>
<comment type="caution">
    <text evidence="1">The sequence shown here is derived from an EMBL/GenBank/DDBJ whole genome shotgun (WGS) entry which is preliminary data.</text>
</comment>
<accession>A0AAX0L9J7</accession>
<evidence type="ECO:0000313" key="1">
    <source>
        <dbReference type="EMBL" id="OPA77247.1"/>
    </source>
</evidence>
<dbReference type="Proteomes" id="UP000189728">
    <property type="component" value="Unassembled WGS sequence"/>
</dbReference>
<organism evidence="1 2">
    <name type="scientific">Campylobacter pinnipediorum subsp. pinnipediorum</name>
    <dbReference type="NCBI Taxonomy" id="1660067"/>
    <lineage>
        <taxon>Bacteria</taxon>
        <taxon>Pseudomonadati</taxon>
        <taxon>Campylobacterota</taxon>
        <taxon>Epsilonproteobacteria</taxon>
        <taxon>Campylobacterales</taxon>
        <taxon>Campylobacteraceae</taxon>
        <taxon>Campylobacter</taxon>
    </lineage>
</organism>
<sequence>MKVYNYNAITKEFLNESEAELSPLEENVYLIPANATYIKPIKAKSGFAICFNGSEWVYKKDLRDKTFYHTKTQQSIQVDTLDFDDGEYTELEPFDDSFWDGKKWVKSPITKEKLIQEFKDRVQAHLDEKAQEHGYDNIVSACSYAGYENEFKEEGEAFGRWRAKVWKRGYELLATLGSVDLNKINLDEVIKDLPEFKERG</sequence>
<evidence type="ECO:0000313" key="2">
    <source>
        <dbReference type="Proteomes" id="UP000189728"/>
    </source>
</evidence>
<reference evidence="1 2" key="1">
    <citation type="submission" date="2016-08" db="EMBL/GenBank/DDBJ databases">
        <title>Campylobacter species from sea mammals.</title>
        <authorList>
            <person name="Gilbert M.J."/>
            <person name="Byrne B.A."/>
            <person name="Zomer A.L."/>
            <person name="Wagenaar J.A."/>
        </authorList>
    </citation>
    <scope>NUCLEOTIDE SEQUENCE [LARGE SCALE GENOMIC DNA]</scope>
    <source>
        <strain evidence="1 2">1105248</strain>
    </source>
</reference>
<name>A0AAX0L9J7_9BACT</name>